<dbReference type="Gene3D" id="3.30.565.10">
    <property type="entry name" value="Histidine kinase-like ATPase, C-terminal domain"/>
    <property type="match status" value="1"/>
</dbReference>
<dbReference type="InterPro" id="IPR003660">
    <property type="entry name" value="HAMP_dom"/>
</dbReference>
<dbReference type="PRINTS" id="PR00344">
    <property type="entry name" value="BCTRLSENSOR"/>
</dbReference>
<dbReference type="SMART" id="SM00388">
    <property type="entry name" value="HisKA"/>
    <property type="match status" value="1"/>
</dbReference>
<dbReference type="InterPro" id="IPR036097">
    <property type="entry name" value="HisK_dim/P_sf"/>
</dbReference>
<reference evidence="13 14" key="1">
    <citation type="submission" date="2009-10" db="EMBL/GenBank/DDBJ databases">
        <authorList>
            <consortium name="Los Alamos National Laboratory (LANL)"/>
            <consortium name="National Microbial Pathogen Data Resource (NMPDR)"/>
            <person name="Munk A.C."/>
            <person name="Chertkov O."/>
            <person name="Tapia R."/>
            <person name="Green L."/>
            <person name="Rogers Y."/>
            <person name="Detter J.C."/>
            <person name="Bruce D."/>
            <person name="Brettin T.S."/>
            <person name="Colwell R.R."/>
            <person name="Huq A."/>
            <person name="Grim C.J."/>
            <person name="Hasan N.A."/>
            <person name="Bartels D."/>
            <person name="Vonstein V."/>
        </authorList>
    </citation>
    <scope>NUCLEOTIDE SEQUENCE [LARGE SCALE GENOMIC DNA]</scope>
    <source>
        <strain evidence="13 14">CIP 102891</strain>
    </source>
</reference>
<evidence type="ECO:0000256" key="9">
    <source>
        <dbReference type="ARBA" id="ARBA00022840"/>
    </source>
</evidence>
<keyword evidence="10" id="KW-0812">Transmembrane</keyword>
<keyword evidence="6" id="KW-0808">Transferase</keyword>
<dbReference type="InterPro" id="IPR005467">
    <property type="entry name" value="His_kinase_dom"/>
</dbReference>
<dbReference type="CDD" id="cd00082">
    <property type="entry name" value="HisKA"/>
    <property type="match status" value="1"/>
</dbReference>
<feature type="domain" description="Histidine kinase" evidence="11">
    <location>
        <begin position="235"/>
        <end position="447"/>
    </location>
</feature>
<comment type="subcellular location">
    <subcellularLocation>
        <location evidence="2">Cell membrane</location>
        <topology evidence="2">Multi-pass membrane protein</topology>
    </subcellularLocation>
</comment>
<feature type="transmembrane region" description="Helical" evidence="10">
    <location>
        <begin position="154"/>
        <end position="174"/>
    </location>
</feature>
<dbReference type="SUPFAM" id="SSF47384">
    <property type="entry name" value="Homodimeric domain of signal transducing histidine kinase"/>
    <property type="match status" value="1"/>
</dbReference>
<evidence type="ECO:0000256" key="6">
    <source>
        <dbReference type="ARBA" id="ARBA00022679"/>
    </source>
</evidence>
<keyword evidence="9" id="KW-0067">ATP-binding</keyword>
<dbReference type="Gene3D" id="1.10.287.130">
    <property type="match status" value="1"/>
</dbReference>
<dbReference type="InterPro" id="IPR003661">
    <property type="entry name" value="HisK_dim/P_dom"/>
</dbReference>
<dbReference type="InterPro" id="IPR050980">
    <property type="entry name" value="2C_sensor_his_kinase"/>
</dbReference>
<comment type="caution">
    <text evidence="13">The sequence shown here is derived from an EMBL/GenBank/DDBJ whole genome shotgun (WGS) entry which is preliminary data.</text>
</comment>
<evidence type="ECO:0000256" key="2">
    <source>
        <dbReference type="ARBA" id="ARBA00004651"/>
    </source>
</evidence>
<dbReference type="EC" id="2.7.13.3" evidence="3"/>
<keyword evidence="10" id="KW-1133">Transmembrane helix</keyword>
<dbReference type="RefSeq" id="WP_004414283.1">
    <property type="nucleotide sequence ID" value="NZ_ACZV01000005.1"/>
</dbReference>
<dbReference type="PANTHER" id="PTHR44936">
    <property type="entry name" value="SENSOR PROTEIN CREC"/>
    <property type="match status" value="1"/>
</dbReference>
<sequence length="449" mass="51826">MRVESRPRSMFTCLYIESLLGMILTFAVFMHFGTGYMRKADLDIFVDDGIYHAQRYVNSRYERHGLYEKLNQYGELTFYDYKLELLKGWDESQPLCQHCTMHISSQGIRVYMDEDELLMMASPIPNSAYHLLFQEIDDPHNVALPWYKDEEVHFMISLFITMSIALGLLIYLPLHRVNKRVNRLIMTQERFGRGELSVRAEAYHISPIKEIAQSFNDMAEDIERRVKQNQIFSQAIPHEIRTPLSKIQMACDIVRRDDCQNRDQLFNDIDDYIEDISDLTSDILQLSKLNNKLGYDEKLTEKAIPLRQFCRCRLDMMASNTTKLNVADDVIEDEVTLAPAFAKLVLDNLIKNADRYGNGLVEVTLHEYPTCWTIDVEDNGEGIPEEKRQEIFMAFARLDKSRNAHGGGFGLGLAIAQNAARNLNWTISVDRSHLGGARFTVMIPKQVEA</sequence>
<dbReference type="SMART" id="SM00387">
    <property type="entry name" value="HATPase_c"/>
    <property type="match status" value="1"/>
</dbReference>
<protein>
    <recommendedName>
        <fullName evidence="3">histidine kinase</fullName>
        <ecNumber evidence="3">2.7.13.3</ecNumber>
    </recommendedName>
</protein>
<evidence type="ECO:0000256" key="8">
    <source>
        <dbReference type="ARBA" id="ARBA00022777"/>
    </source>
</evidence>
<dbReference type="Proteomes" id="UP000003515">
    <property type="component" value="Unassembled WGS sequence"/>
</dbReference>
<keyword evidence="8 13" id="KW-0418">Kinase</keyword>
<proteinExistence type="predicted"/>
<dbReference type="PROSITE" id="PS50109">
    <property type="entry name" value="HIS_KIN"/>
    <property type="match status" value="1"/>
</dbReference>
<evidence type="ECO:0000256" key="3">
    <source>
        <dbReference type="ARBA" id="ARBA00012438"/>
    </source>
</evidence>
<gene>
    <name evidence="13" type="ORF">VIA_003174</name>
</gene>
<dbReference type="Pfam" id="PF00512">
    <property type="entry name" value="HisKA"/>
    <property type="match status" value="1"/>
</dbReference>
<evidence type="ECO:0000256" key="5">
    <source>
        <dbReference type="ARBA" id="ARBA00022553"/>
    </source>
</evidence>
<dbReference type="SUPFAM" id="SSF55874">
    <property type="entry name" value="ATPase domain of HSP90 chaperone/DNA topoisomerase II/histidine kinase"/>
    <property type="match status" value="1"/>
</dbReference>
<dbReference type="CDD" id="cd06225">
    <property type="entry name" value="HAMP"/>
    <property type="match status" value="1"/>
</dbReference>
<name>A0ABP2GWN1_VIBOR</name>
<dbReference type="InterPro" id="IPR036890">
    <property type="entry name" value="HATPase_C_sf"/>
</dbReference>
<evidence type="ECO:0000256" key="7">
    <source>
        <dbReference type="ARBA" id="ARBA00022741"/>
    </source>
</evidence>
<keyword evidence="10" id="KW-0472">Membrane</keyword>
<keyword evidence="4" id="KW-1003">Cell membrane</keyword>
<dbReference type="CDD" id="cd00075">
    <property type="entry name" value="HATPase"/>
    <property type="match status" value="1"/>
</dbReference>
<keyword evidence="5" id="KW-0597">Phosphoprotein</keyword>
<dbReference type="InterPro" id="IPR004358">
    <property type="entry name" value="Sig_transdc_His_kin-like_C"/>
</dbReference>
<dbReference type="Pfam" id="PF02518">
    <property type="entry name" value="HATPase_c"/>
    <property type="match status" value="1"/>
</dbReference>
<feature type="domain" description="HAMP" evidence="12">
    <location>
        <begin position="175"/>
        <end position="227"/>
    </location>
</feature>
<comment type="catalytic activity">
    <reaction evidence="1">
        <text>ATP + protein L-histidine = ADP + protein N-phospho-L-histidine.</text>
        <dbReference type="EC" id="2.7.13.3"/>
    </reaction>
</comment>
<accession>A0ABP2GWN1</accession>
<dbReference type="InterPro" id="IPR003594">
    <property type="entry name" value="HATPase_dom"/>
</dbReference>
<organism evidence="13 14">
    <name type="scientific">Vibrio orientalis CIP 102891 = ATCC 33934</name>
    <dbReference type="NCBI Taxonomy" id="675816"/>
    <lineage>
        <taxon>Bacteria</taxon>
        <taxon>Pseudomonadati</taxon>
        <taxon>Pseudomonadota</taxon>
        <taxon>Gammaproteobacteria</taxon>
        <taxon>Vibrionales</taxon>
        <taxon>Vibrionaceae</taxon>
        <taxon>Vibrio</taxon>
        <taxon>Vibrio oreintalis group</taxon>
    </lineage>
</organism>
<dbReference type="SMART" id="SM00304">
    <property type="entry name" value="HAMP"/>
    <property type="match status" value="1"/>
</dbReference>
<evidence type="ECO:0000313" key="13">
    <source>
        <dbReference type="EMBL" id="EEX92529.1"/>
    </source>
</evidence>
<dbReference type="PROSITE" id="PS50885">
    <property type="entry name" value="HAMP"/>
    <property type="match status" value="1"/>
</dbReference>
<feature type="transmembrane region" description="Helical" evidence="10">
    <location>
        <begin position="12"/>
        <end position="32"/>
    </location>
</feature>
<dbReference type="EMBL" id="ACZV01000005">
    <property type="protein sequence ID" value="EEX92529.1"/>
    <property type="molecule type" value="Genomic_DNA"/>
</dbReference>
<evidence type="ECO:0000259" key="11">
    <source>
        <dbReference type="PROSITE" id="PS50109"/>
    </source>
</evidence>
<evidence type="ECO:0000256" key="10">
    <source>
        <dbReference type="SAM" id="Phobius"/>
    </source>
</evidence>
<keyword evidence="7" id="KW-0547">Nucleotide-binding</keyword>
<evidence type="ECO:0000259" key="12">
    <source>
        <dbReference type="PROSITE" id="PS50885"/>
    </source>
</evidence>
<evidence type="ECO:0000313" key="14">
    <source>
        <dbReference type="Proteomes" id="UP000003515"/>
    </source>
</evidence>
<evidence type="ECO:0000256" key="1">
    <source>
        <dbReference type="ARBA" id="ARBA00000085"/>
    </source>
</evidence>
<evidence type="ECO:0000256" key="4">
    <source>
        <dbReference type="ARBA" id="ARBA00022475"/>
    </source>
</evidence>
<dbReference type="PANTHER" id="PTHR44936:SF10">
    <property type="entry name" value="SENSOR PROTEIN RSTB"/>
    <property type="match status" value="1"/>
</dbReference>
<keyword evidence="14" id="KW-1185">Reference proteome</keyword>
<dbReference type="Gene3D" id="6.10.340.10">
    <property type="match status" value="1"/>
</dbReference>
<dbReference type="GO" id="GO:0016301">
    <property type="term" value="F:kinase activity"/>
    <property type="evidence" value="ECO:0007669"/>
    <property type="project" value="UniProtKB-KW"/>
</dbReference>